<accession>A0A137T1A5</accession>
<proteinExistence type="predicted"/>
<feature type="transmembrane region" description="Helical" evidence="2">
    <location>
        <begin position="23"/>
        <end position="43"/>
    </location>
</feature>
<gene>
    <name evidence="3" type="ORF">HMPREF3202_00095</name>
</gene>
<dbReference type="RefSeq" id="WP_004338149.1">
    <property type="nucleotide sequence ID" value="NZ_CAUPGI010000018.1"/>
</dbReference>
<comment type="caution">
    <text evidence="3">The sequence shown here is derived from an EMBL/GenBank/DDBJ whole genome shotgun (WGS) entry which is preliminary data.</text>
</comment>
<sequence length="44" mass="4737">MNNSKSLKRKARAEQQEKQGKKVITGIAIALLVLGIITLVVAFG</sequence>
<dbReference type="PATRIC" id="fig|28125.4.peg.91"/>
<keyword evidence="2" id="KW-0812">Transmembrane</keyword>
<reference evidence="3 4" key="1">
    <citation type="submission" date="2016-02" db="EMBL/GenBank/DDBJ databases">
        <authorList>
            <person name="Wen L."/>
            <person name="He K."/>
            <person name="Yang H."/>
        </authorList>
    </citation>
    <scope>NUCLEOTIDE SEQUENCE [LARGE SCALE GENOMIC DNA]</scope>
    <source>
        <strain evidence="3 4">GED7880</strain>
    </source>
</reference>
<keyword evidence="2" id="KW-0472">Membrane</keyword>
<evidence type="ECO:0000313" key="4">
    <source>
        <dbReference type="Proteomes" id="UP000070093"/>
    </source>
</evidence>
<dbReference type="STRING" id="28125.HMPREF3202_00095"/>
<evidence type="ECO:0000313" key="3">
    <source>
        <dbReference type="EMBL" id="KXO18437.1"/>
    </source>
</evidence>
<dbReference type="GeneID" id="78531794"/>
<protein>
    <submittedName>
        <fullName evidence="3">Uncharacterized protein</fullName>
    </submittedName>
</protein>
<evidence type="ECO:0000256" key="2">
    <source>
        <dbReference type="SAM" id="Phobius"/>
    </source>
</evidence>
<organism evidence="3 4">
    <name type="scientific">Prevotella bivia</name>
    <dbReference type="NCBI Taxonomy" id="28125"/>
    <lineage>
        <taxon>Bacteria</taxon>
        <taxon>Pseudomonadati</taxon>
        <taxon>Bacteroidota</taxon>
        <taxon>Bacteroidia</taxon>
        <taxon>Bacteroidales</taxon>
        <taxon>Prevotellaceae</taxon>
        <taxon>Prevotella</taxon>
    </lineage>
</organism>
<name>A0A137T1A5_9BACT</name>
<keyword evidence="2" id="KW-1133">Transmembrane helix</keyword>
<dbReference type="Proteomes" id="UP000070093">
    <property type="component" value="Unassembled WGS sequence"/>
</dbReference>
<evidence type="ECO:0000256" key="1">
    <source>
        <dbReference type="SAM" id="MobiDB-lite"/>
    </source>
</evidence>
<dbReference type="EMBL" id="LTAG01000005">
    <property type="protein sequence ID" value="KXO18437.1"/>
    <property type="molecule type" value="Genomic_DNA"/>
</dbReference>
<dbReference type="AlphaFoldDB" id="A0A137T1A5"/>
<feature type="region of interest" description="Disordered" evidence="1">
    <location>
        <begin position="1"/>
        <end position="21"/>
    </location>
</feature>
<feature type="compositionally biased region" description="Basic residues" evidence="1">
    <location>
        <begin position="1"/>
        <end position="11"/>
    </location>
</feature>